<dbReference type="InterPro" id="IPR002504">
    <property type="entry name" value="NADK"/>
</dbReference>
<dbReference type="HAMAP" id="MF_00361">
    <property type="entry name" value="NAD_kinase"/>
    <property type="match status" value="1"/>
</dbReference>
<keyword evidence="6" id="KW-0547">Nucleotide-binding</keyword>
<dbReference type="PANTHER" id="PTHR20275">
    <property type="entry name" value="NAD KINASE"/>
    <property type="match status" value="1"/>
</dbReference>
<feature type="binding site" evidence="6">
    <location>
        <position position="56"/>
    </location>
    <ligand>
        <name>NAD(+)</name>
        <dbReference type="ChEBI" id="CHEBI:57540"/>
    </ligand>
</feature>
<dbReference type="GO" id="GO:0051287">
    <property type="term" value="F:NAD binding"/>
    <property type="evidence" value="ECO:0007669"/>
    <property type="project" value="UniProtKB-ARBA"/>
</dbReference>
<evidence type="ECO:0000256" key="3">
    <source>
        <dbReference type="ARBA" id="ARBA00022857"/>
    </source>
</evidence>
<dbReference type="EMBL" id="LBUU01000004">
    <property type="protein sequence ID" value="KKQ70577.1"/>
    <property type="molecule type" value="Genomic_DNA"/>
</dbReference>
<dbReference type="InterPro" id="IPR017438">
    <property type="entry name" value="ATP-NAD_kinase_N"/>
</dbReference>
<comment type="cofactor">
    <cofactor evidence="6">
        <name>a divalent metal cation</name>
        <dbReference type="ChEBI" id="CHEBI:60240"/>
    </cofactor>
</comment>
<dbReference type="SUPFAM" id="SSF111331">
    <property type="entry name" value="NAD kinase/diacylglycerol kinase-like"/>
    <property type="match status" value="1"/>
</dbReference>
<evidence type="ECO:0000313" key="8">
    <source>
        <dbReference type="Proteomes" id="UP000034022"/>
    </source>
</evidence>
<dbReference type="GO" id="GO:0019674">
    <property type="term" value="P:NAD+ metabolic process"/>
    <property type="evidence" value="ECO:0007669"/>
    <property type="project" value="InterPro"/>
</dbReference>
<feature type="binding site" evidence="6">
    <location>
        <position position="223"/>
    </location>
    <ligand>
        <name>NAD(+)</name>
        <dbReference type="ChEBI" id="CHEBI:57540"/>
    </ligand>
</feature>
<evidence type="ECO:0000256" key="4">
    <source>
        <dbReference type="ARBA" id="ARBA00023027"/>
    </source>
</evidence>
<dbReference type="GO" id="GO:0006741">
    <property type="term" value="P:NADP+ biosynthetic process"/>
    <property type="evidence" value="ECO:0007669"/>
    <property type="project" value="UniProtKB-UniRule"/>
</dbReference>
<comment type="subcellular location">
    <subcellularLocation>
        <location evidence="6">Cytoplasm</location>
    </subcellularLocation>
</comment>
<comment type="similarity">
    <text evidence="6">Belongs to the NAD kinase family.</text>
</comment>
<evidence type="ECO:0000256" key="6">
    <source>
        <dbReference type="HAMAP-Rule" id="MF_00361"/>
    </source>
</evidence>
<organism evidence="7 8">
    <name type="scientific">Candidatus Falkowbacteria bacterium GW2011_GWE1_38_31</name>
    <dbReference type="NCBI Taxonomy" id="1618638"/>
    <lineage>
        <taxon>Bacteria</taxon>
        <taxon>Candidatus Falkowiibacteriota</taxon>
    </lineage>
</organism>
<dbReference type="AlphaFoldDB" id="A0A0G0JVC6"/>
<dbReference type="Gene3D" id="3.40.50.10330">
    <property type="entry name" value="Probable inorganic polyphosphate/atp-NAD kinase, domain 1"/>
    <property type="match status" value="1"/>
</dbReference>
<comment type="function">
    <text evidence="6">Involved in the regulation of the intracellular balance of NAD and NADP, and is a key enzyme in the biosynthesis of NADP. Catalyzes specifically the phosphorylation on 2'-hydroxyl of the adenosine moiety of NAD to yield NADP.</text>
</comment>
<keyword evidence="3 6" id="KW-0521">NADP</keyword>
<dbReference type="InterPro" id="IPR017437">
    <property type="entry name" value="ATP-NAD_kinase_PpnK-typ_C"/>
</dbReference>
<keyword evidence="6" id="KW-0067">ATP-binding</keyword>
<dbReference type="GO" id="GO:0003951">
    <property type="term" value="F:NAD+ kinase activity"/>
    <property type="evidence" value="ECO:0007669"/>
    <property type="project" value="UniProtKB-UniRule"/>
</dbReference>
<keyword evidence="4 6" id="KW-0520">NAD</keyword>
<dbReference type="Proteomes" id="UP000034022">
    <property type="component" value="Unassembled WGS sequence"/>
</dbReference>
<evidence type="ECO:0000313" key="7">
    <source>
        <dbReference type="EMBL" id="KKQ70577.1"/>
    </source>
</evidence>
<comment type="caution">
    <text evidence="7">The sequence shown here is derived from an EMBL/GenBank/DDBJ whole genome shotgun (WGS) entry which is preliminary data.</text>
</comment>
<keyword evidence="2 6" id="KW-0418">Kinase</keyword>
<dbReference type="PATRIC" id="fig|1618638.3.peg.538"/>
<dbReference type="GO" id="GO:0005737">
    <property type="term" value="C:cytoplasm"/>
    <property type="evidence" value="ECO:0007669"/>
    <property type="project" value="UniProtKB-SubCell"/>
</dbReference>
<dbReference type="Pfam" id="PF01513">
    <property type="entry name" value="NAD_kinase"/>
    <property type="match status" value="1"/>
</dbReference>
<dbReference type="InterPro" id="IPR016064">
    <property type="entry name" value="NAD/diacylglycerol_kinase_sf"/>
</dbReference>
<feature type="binding site" evidence="6">
    <location>
        <begin position="121"/>
        <end position="122"/>
    </location>
    <ligand>
        <name>NAD(+)</name>
        <dbReference type="ChEBI" id="CHEBI:57540"/>
    </ligand>
</feature>
<dbReference type="Gene3D" id="2.60.200.30">
    <property type="entry name" value="Probable inorganic polyphosphate/atp-NAD kinase, domain 2"/>
    <property type="match status" value="1"/>
</dbReference>
<evidence type="ECO:0000256" key="2">
    <source>
        <dbReference type="ARBA" id="ARBA00022777"/>
    </source>
</evidence>
<reference evidence="7 8" key="1">
    <citation type="journal article" date="2015" name="Nature">
        <title>rRNA introns, odd ribosomes, and small enigmatic genomes across a large radiation of phyla.</title>
        <authorList>
            <person name="Brown C.T."/>
            <person name="Hug L.A."/>
            <person name="Thomas B.C."/>
            <person name="Sharon I."/>
            <person name="Castelle C.J."/>
            <person name="Singh A."/>
            <person name="Wilkins M.J."/>
            <person name="Williams K.H."/>
            <person name="Banfield J.F."/>
        </authorList>
    </citation>
    <scope>NUCLEOTIDE SEQUENCE [LARGE SCALE GENOMIC DNA]</scope>
</reference>
<sequence length="265" mass="29197">MRISMSIDPYKAQEGNNLQIFNDIKIWLKKHGDDIVKREDKPEYEITFGGDSNLMRTASACSKLGIPVLSINAGNVGFLTYGHITDWEKPISEFLQGNFRIEERLGLMLKYGGKEFGPLVNDVYFEGSEGVPYYTIWKNDILVHDSLKANGVIVSTPTGSTGYNQGAGGPICEPDVQSIFIITTICPTVCNTRPLIVSDNSIIKIEVAPCRPPGSALLFGDGQKLDVVRDGGMIIVKKHPVKLKIVVLENSNFFLALQTKKGFRG</sequence>
<dbReference type="EC" id="2.7.1.23" evidence="6"/>
<feature type="active site" description="Proton acceptor" evidence="6">
    <location>
        <position position="51"/>
    </location>
</feature>
<keyword evidence="1 6" id="KW-0808">Transferase</keyword>
<name>A0A0G0JVC6_9BACT</name>
<dbReference type="Pfam" id="PF20143">
    <property type="entry name" value="NAD_kinase_C"/>
    <property type="match status" value="1"/>
</dbReference>
<keyword evidence="6" id="KW-0963">Cytoplasm</keyword>
<accession>A0A0G0JVC6</accession>
<feature type="binding site" evidence="6">
    <location>
        <position position="150"/>
    </location>
    <ligand>
        <name>NAD(+)</name>
        <dbReference type="ChEBI" id="CHEBI:57540"/>
    </ligand>
</feature>
<protein>
    <recommendedName>
        <fullName evidence="6">NAD kinase</fullName>
        <ecNumber evidence="6">2.7.1.23</ecNumber>
    </recommendedName>
    <alternativeName>
        <fullName evidence="6">ATP-dependent NAD kinase</fullName>
    </alternativeName>
</protein>
<evidence type="ECO:0000256" key="1">
    <source>
        <dbReference type="ARBA" id="ARBA00022679"/>
    </source>
</evidence>
<proteinExistence type="inferred from homology"/>
<dbReference type="PANTHER" id="PTHR20275:SF0">
    <property type="entry name" value="NAD KINASE"/>
    <property type="match status" value="1"/>
</dbReference>
<comment type="catalytic activity">
    <reaction evidence="5 6">
        <text>NAD(+) + ATP = ADP + NADP(+) + H(+)</text>
        <dbReference type="Rhea" id="RHEA:18629"/>
        <dbReference type="ChEBI" id="CHEBI:15378"/>
        <dbReference type="ChEBI" id="CHEBI:30616"/>
        <dbReference type="ChEBI" id="CHEBI:57540"/>
        <dbReference type="ChEBI" id="CHEBI:58349"/>
        <dbReference type="ChEBI" id="CHEBI:456216"/>
        <dbReference type="EC" id="2.7.1.23"/>
    </reaction>
</comment>
<dbReference type="GO" id="GO:0005524">
    <property type="term" value="F:ATP binding"/>
    <property type="evidence" value="ECO:0007669"/>
    <property type="project" value="UniProtKB-KW"/>
</dbReference>
<comment type="caution">
    <text evidence="6">Lacks conserved residue(s) required for the propagation of feature annotation.</text>
</comment>
<dbReference type="GO" id="GO:0046872">
    <property type="term" value="F:metal ion binding"/>
    <property type="evidence" value="ECO:0007669"/>
    <property type="project" value="UniProtKB-UniRule"/>
</dbReference>
<gene>
    <name evidence="6" type="primary">nadK</name>
    <name evidence="7" type="ORF">US91_C0004G0062</name>
</gene>
<feature type="binding site" evidence="6">
    <location>
        <position position="148"/>
    </location>
    <ligand>
        <name>NAD(+)</name>
        <dbReference type="ChEBI" id="CHEBI:57540"/>
    </ligand>
</feature>
<evidence type="ECO:0000256" key="5">
    <source>
        <dbReference type="ARBA" id="ARBA00047925"/>
    </source>
</evidence>